<name>A0A2M8VZ03_9BURK</name>
<dbReference type="Pfam" id="PF01734">
    <property type="entry name" value="Patatin"/>
    <property type="match status" value="1"/>
</dbReference>
<sequence length="368" mass="39135">MTTSSRRTFLKTSAVVSAAAVASTATLAQSSTPSVATIESVGAYEAKLAKESTVRWNDGLAHPIPYMPAPGIGKARGIAFGGGGVILISWYTGYFHALRKKGLDLSNADVIVGTSAGSIFGSMLASGNLWRLTDVMDFFKDFPKIFAALVPEVKKNPSQLRAEAFALRARDAKPQIIQAIGRAAMASRNQASESKYYETLKRLIGLTTWTSDALHITSNDCYTGDRLVVSKSSGIDVDVACGASSSLPGGAGPTFLKDRLCMDGGICQTSTHSDVIAGVKKALVFSLGDGTRNEVTQGLRTSGMLDTLLEEIRILKANGTDTIHVSAGLPPGISRVDNIMNPKLIGPYLKYGFERGNADFDRLKAFWA</sequence>
<keyword evidence="6" id="KW-1185">Reference proteome</keyword>
<feature type="short sequence motif" description="DGA/G" evidence="2">
    <location>
        <begin position="263"/>
        <end position="265"/>
    </location>
</feature>
<dbReference type="RefSeq" id="WP_100378827.1">
    <property type="nucleotide sequence ID" value="NZ_CBCSBW010000001.1"/>
</dbReference>
<feature type="active site" description="Nucleophile" evidence="2">
    <location>
        <position position="115"/>
    </location>
</feature>
<dbReference type="EMBL" id="PGTX01000001">
    <property type="protein sequence ID" value="PJI83088.1"/>
    <property type="molecule type" value="Genomic_DNA"/>
</dbReference>
<evidence type="ECO:0000256" key="2">
    <source>
        <dbReference type="PROSITE-ProRule" id="PRU01161"/>
    </source>
</evidence>
<comment type="caution">
    <text evidence="2">Lacks conserved residue(s) required for the propagation of feature annotation.</text>
</comment>
<feature type="short sequence motif" description="GXSXG" evidence="2">
    <location>
        <begin position="113"/>
        <end position="117"/>
    </location>
</feature>
<dbReference type="NCBIfam" id="TIGR01409">
    <property type="entry name" value="TAT_signal_seq"/>
    <property type="match status" value="1"/>
</dbReference>
<comment type="caution">
    <text evidence="5">The sequence shown here is derived from an EMBL/GenBank/DDBJ whole genome shotgun (WGS) entry which is preliminary data.</text>
</comment>
<gene>
    <name evidence="5" type="ORF">B0G85_0479</name>
</gene>
<dbReference type="InterPro" id="IPR006311">
    <property type="entry name" value="TAT_signal"/>
</dbReference>
<dbReference type="PROSITE" id="PS51318">
    <property type="entry name" value="TAT"/>
    <property type="match status" value="1"/>
</dbReference>
<protein>
    <submittedName>
        <fullName evidence="5">Secreted protein</fullName>
    </submittedName>
</protein>
<dbReference type="OrthoDB" id="2339873at2"/>
<feature type="signal peptide" evidence="3">
    <location>
        <begin position="1"/>
        <end position="28"/>
    </location>
</feature>
<dbReference type="Pfam" id="PF10518">
    <property type="entry name" value="TAT_signal"/>
    <property type="match status" value="1"/>
</dbReference>
<dbReference type="GO" id="GO:0016042">
    <property type="term" value="P:lipid catabolic process"/>
    <property type="evidence" value="ECO:0007669"/>
    <property type="project" value="UniProtKB-UniRule"/>
</dbReference>
<feature type="chain" id="PRO_5014948385" evidence="3">
    <location>
        <begin position="29"/>
        <end position="368"/>
    </location>
</feature>
<dbReference type="SUPFAM" id="SSF52151">
    <property type="entry name" value="FabD/lysophospholipase-like"/>
    <property type="match status" value="1"/>
</dbReference>
<evidence type="ECO:0000256" key="3">
    <source>
        <dbReference type="SAM" id="SignalP"/>
    </source>
</evidence>
<keyword evidence="3" id="KW-0732">Signal</keyword>
<keyword evidence="2" id="KW-0442">Lipid degradation</keyword>
<dbReference type="GO" id="GO:0016787">
    <property type="term" value="F:hydrolase activity"/>
    <property type="evidence" value="ECO:0007669"/>
    <property type="project" value="UniProtKB-UniRule"/>
</dbReference>
<feature type="active site" description="Proton acceptor" evidence="2">
    <location>
        <position position="263"/>
    </location>
</feature>
<dbReference type="PROSITE" id="PS51635">
    <property type="entry name" value="PNPLA"/>
    <property type="match status" value="1"/>
</dbReference>
<evidence type="ECO:0000313" key="6">
    <source>
        <dbReference type="Proteomes" id="UP000229366"/>
    </source>
</evidence>
<dbReference type="InterPro" id="IPR016035">
    <property type="entry name" value="Acyl_Trfase/lysoPLipase"/>
</dbReference>
<proteinExistence type="predicted"/>
<dbReference type="Gene3D" id="3.40.1090.10">
    <property type="entry name" value="Cytosolic phospholipase A2 catalytic domain"/>
    <property type="match status" value="1"/>
</dbReference>
<dbReference type="InterPro" id="IPR019546">
    <property type="entry name" value="TAT_signal_bac_arc"/>
</dbReference>
<dbReference type="Proteomes" id="UP000229366">
    <property type="component" value="Unassembled WGS sequence"/>
</dbReference>
<evidence type="ECO:0000313" key="5">
    <source>
        <dbReference type="EMBL" id="PJI83088.1"/>
    </source>
</evidence>
<feature type="domain" description="PNPLA" evidence="4">
    <location>
        <begin position="79"/>
        <end position="276"/>
    </location>
</feature>
<dbReference type="AlphaFoldDB" id="A0A2M8VZ03"/>
<evidence type="ECO:0000259" key="4">
    <source>
        <dbReference type="PROSITE" id="PS51635"/>
    </source>
</evidence>
<keyword evidence="2" id="KW-0378">Hydrolase</keyword>
<evidence type="ECO:0000256" key="1">
    <source>
        <dbReference type="ARBA" id="ARBA00023098"/>
    </source>
</evidence>
<keyword evidence="1 2" id="KW-0443">Lipid metabolism</keyword>
<reference evidence="5 6" key="1">
    <citation type="submission" date="2017-11" db="EMBL/GenBank/DDBJ databases">
        <title>Genomic Encyclopedia of Type Strains, Phase III (KMG-III): the genomes of soil and plant-associated and newly described type strains.</title>
        <authorList>
            <person name="Whitman W."/>
        </authorList>
    </citation>
    <scope>NUCLEOTIDE SEQUENCE [LARGE SCALE GENOMIC DNA]</scope>
    <source>
        <strain evidence="5 6">UB-Domo-W1</strain>
    </source>
</reference>
<organism evidence="5 6">
    <name type="scientific">Polynucleobacter brandtiae</name>
    <dbReference type="NCBI Taxonomy" id="1938816"/>
    <lineage>
        <taxon>Bacteria</taxon>
        <taxon>Pseudomonadati</taxon>
        <taxon>Pseudomonadota</taxon>
        <taxon>Betaproteobacteria</taxon>
        <taxon>Burkholderiales</taxon>
        <taxon>Burkholderiaceae</taxon>
        <taxon>Polynucleobacter</taxon>
    </lineage>
</organism>
<accession>A0A2M8VZ03</accession>
<dbReference type="InterPro" id="IPR002641">
    <property type="entry name" value="PNPLA_dom"/>
</dbReference>